<dbReference type="PANTHER" id="PTHR16301:SF25">
    <property type="entry name" value="PROTEIN IMPACT"/>
    <property type="match status" value="1"/>
</dbReference>
<dbReference type="EMBL" id="JAQHRD010000008">
    <property type="protein sequence ID" value="KAJ6438418.1"/>
    <property type="molecule type" value="Genomic_DNA"/>
</dbReference>
<dbReference type="InterPro" id="IPR006575">
    <property type="entry name" value="RWD_dom"/>
</dbReference>
<dbReference type="Gene3D" id="3.30.230.30">
    <property type="entry name" value="Impact, N-terminal domain"/>
    <property type="match status" value="1"/>
</dbReference>
<keyword evidence="3" id="KW-0963">Cytoplasm</keyword>
<comment type="similarity">
    <text evidence="2">Belongs to the IMPACT family.</text>
</comment>
<keyword evidence="6" id="KW-0346">Stress response</keyword>
<sequence>MSEELLDEVEALNSIYGEGTLVRADGEDTDGEESVAVYVLRLPGGASSLRLGFPPGQAYPATRPPAVLGTEHASGGVRGAGARDLALFREVLARVYEPGLVCLYDAAEEFARRREEEAEAEEQENQQAQAQDDEDGNGDAEGEGQEGRPRRRDDDNDNNLDSINVEDVRPESLPFAWPPPWVVSEPIVENKSTFVAHVARVTSPRQARLYLAHLLSSDKRIRSATHNMRAWRIRGHPTNLGAKPAAAFPLASTPAGASLATGFSSSSGLMSSGSNGPYGGGAANRANLTAAAAAAAPAAVAYQDCDDDGETAAGSRLLHLMQIMDVWDAMVVVTRWYGGVKLGPRRFAVINAAARDGFVRAGLVVEAGKDKDKDKRKGR</sequence>
<feature type="region of interest" description="Disordered" evidence="7">
    <location>
        <begin position="113"/>
        <end position="165"/>
    </location>
</feature>
<dbReference type="InterPro" id="IPR016135">
    <property type="entry name" value="UBQ-conjugating_enzyme/RWD"/>
</dbReference>
<reference evidence="10" key="1">
    <citation type="submission" date="2023-01" db="EMBL/GenBank/DDBJ databases">
        <title>The growth and conidiation of Purpureocillium lavendulum are regulated by nitrogen source and histone H3K14 acetylation.</title>
        <authorList>
            <person name="Tang P."/>
            <person name="Han J."/>
            <person name="Zhang C."/>
            <person name="Tang P."/>
            <person name="Qi F."/>
            <person name="Zhang K."/>
            <person name="Liang L."/>
        </authorList>
    </citation>
    <scope>NUCLEOTIDE SEQUENCE</scope>
    <source>
        <strain evidence="10">YMF1.00683</strain>
    </source>
</reference>
<evidence type="ECO:0000256" key="2">
    <source>
        <dbReference type="ARBA" id="ARBA00007665"/>
    </source>
</evidence>
<comment type="subcellular location">
    <subcellularLocation>
        <location evidence="1">Cytoplasm</location>
    </subcellularLocation>
</comment>
<dbReference type="Pfam" id="PF01205">
    <property type="entry name" value="Impact_N"/>
    <property type="match status" value="2"/>
</dbReference>
<feature type="compositionally biased region" description="Acidic residues" evidence="7">
    <location>
        <begin position="131"/>
        <end position="144"/>
    </location>
</feature>
<evidence type="ECO:0000259" key="8">
    <source>
        <dbReference type="Pfam" id="PF01205"/>
    </source>
</evidence>
<dbReference type="SUPFAM" id="SSF54211">
    <property type="entry name" value="Ribosomal protein S5 domain 2-like"/>
    <property type="match status" value="2"/>
</dbReference>
<evidence type="ECO:0000313" key="11">
    <source>
        <dbReference type="Proteomes" id="UP001163105"/>
    </source>
</evidence>
<dbReference type="PANTHER" id="PTHR16301">
    <property type="entry name" value="IMPACT-RELATED"/>
    <property type="match status" value="1"/>
</dbReference>
<proteinExistence type="inferred from homology"/>
<evidence type="ECO:0000256" key="6">
    <source>
        <dbReference type="ARBA" id="ARBA00023016"/>
    </source>
</evidence>
<dbReference type="GO" id="GO:0140469">
    <property type="term" value="P:GCN2-mediated signaling"/>
    <property type="evidence" value="ECO:0007669"/>
    <property type="project" value="TreeGrafter"/>
</dbReference>
<evidence type="ECO:0000256" key="3">
    <source>
        <dbReference type="ARBA" id="ARBA00022490"/>
    </source>
</evidence>
<evidence type="ECO:0000256" key="1">
    <source>
        <dbReference type="ARBA" id="ARBA00004496"/>
    </source>
</evidence>
<gene>
    <name evidence="10" type="ORF">O9K51_09010</name>
</gene>
<dbReference type="Proteomes" id="UP001163105">
    <property type="component" value="Unassembled WGS sequence"/>
</dbReference>
<protein>
    <submittedName>
        <fullName evidence="10">NAD(P)-binding domain protein</fullName>
    </submittedName>
</protein>
<feature type="domain" description="Impact N-terminal" evidence="8">
    <location>
        <begin position="191"/>
        <end position="235"/>
    </location>
</feature>
<organism evidence="10 11">
    <name type="scientific">Purpureocillium lavendulum</name>
    <dbReference type="NCBI Taxonomy" id="1247861"/>
    <lineage>
        <taxon>Eukaryota</taxon>
        <taxon>Fungi</taxon>
        <taxon>Dikarya</taxon>
        <taxon>Ascomycota</taxon>
        <taxon>Pezizomycotina</taxon>
        <taxon>Sordariomycetes</taxon>
        <taxon>Hypocreomycetidae</taxon>
        <taxon>Hypocreales</taxon>
        <taxon>Ophiocordycipitaceae</taxon>
        <taxon>Purpureocillium</taxon>
    </lineage>
</organism>
<evidence type="ECO:0000256" key="7">
    <source>
        <dbReference type="SAM" id="MobiDB-lite"/>
    </source>
</evidence>
<keyword evidence="5" id="KW-0810">Translation regulation</keyword>
<keyword evidence="4" id="KW-0678">Repressor</keyword>
<feature type="domain" description="RWD" evidence="9">
    <location>
        <begin position="3"/>
        <end position="109"/>
    </location>
</feature>
<dbReference type="InterPro" id="IPR036956">
    <property type="entry name" value="Impact_N_sf"/>
</dbReference>
<feature type="domain" description="Impact N-terminal" evidence="8">
    <location>
        <begin position="297"/>
        <end position="356"/>
    </location>
</feature>
<dbReference type="InterPro" id="IPR020568">
    <property type="entry name" value="Ribosomal_Su5_D2-typ_SF"/>
</dbReference>
<comment type="caution">
    <text evidence="10">The sequence shown here is derived from an EMBL/GenBank/DDBJ whole genome shotgun (WGS) entry which is preliminary data.</text>
</comment>
<dbReference type="InterPro" id="IPR023582">
    <property type="entry name" value="Impact"/>
</dbReference>
<dbReference type="GO" id="GO:0005737">
    <property type="term" value="C:cytoplasm"/>
    <property type="evidence" value="ECO:0007669"/>
    <property type="project" value="UniProtKB-SubCell"/>
</dbReference>
<dbReference type="InterPro" id="IPR020569">
    <property type="entry name" value="UPF0029_Impact_CS"/>
</dbReference>
<evidence type="ECO:0000259" key="9">
    <source>
        <dbReference type="Pfam" id="PF05773"/>
    </source>
</evidence>
<keyword evidence="11" id="KW-1185">Reference proteome</keyword>
<accession>A0AB34FG41</accession>
<evidence type="ECO:0000256" key="4">
    <source>
        <dbReference type="ARBA" id="ARBA00022491"/>
    </source>
</evidence>
<feature type="compositionally biased region" description="Basic and acidic residues" evidence="7">
    <location>
        <begin position="145"/>
        <end position="154"/>
    </location>
</feature>
<name>A0AB34FG41_9HYPO</name>
<dbReference type="AlphaFoldDB" id="A0AB34FG41"/>
<evidence type="ECO:0000313" key="10">
    <source>
        <dbReference type="EMBL" id="KAJ6438418.1"/>
    </source>
</evidence>
<evidence type="ECO:0000256" key="5">
    <source>
        <dbReference type="ARBA" id="ARBA00022845"/>
    </source>
</evidence>
<dbReference type="Pfam" id="PF05773">
    <property type="entry name" value="RWD"/>
    <property type="match status" value="1"/>
</dbReference>
<dbReference type="InterPro" id="IPR001498">
    <property type="entry name" value="Impact_N"/>
</dbReference>
<dbReference type="GO" id="GO:0006446">
    <property type="term" value="P:regulation of translational initiation"/>
    <property type="evidence" value="ECO:0007669"/>
    <property type="project" value="TreeGrafter"/>
</dbReference>
<dbReference type="PROSITE" id="PS00910">
    <property type="entry name" value="UPF0029"/>
    <property type="match status" value="1"/>
</dbReference>
<dbReference type="SUPFAM" id="SSF54495">
    <property type="entry name" value="UBC-like"/>
    <property type="match status" value="1"/>
</dbReference>